<comment type="caution">
    <text evidence="9">The sequence shown here is derived from an EMBL/GenBank/DDBJ whole genome shotgun (WGS) entry which is preliminary data.</text>
</comment>
<name>A0A815DRV1_9BILA</name>
<organism evidence="9 10">
    <name type="scientific">Adineta steineri</name>
    <dbReference type="NCBI Taxonomy" id="433720"/>
    <lineage>
        <taxon>Eukaryota</taxon>
        <taxon>Metazoa</taxon>
        <taxon>Spiralia</taxon>
        <taxon>Gnathifera</taxon>
        <taxon>Rotifera</taxon>
        <taxon>Eurotatoria</taxon>
        <taxon>Bdelloidea</taxon>
        <taxon>Adinetida</taxon>
        <taxon>Adinetidae</taxon>
        <taxon>Adineta</taxon>
    </lineage>
</organism>
<dbReference type="InterPro" id="IPR011042">
    <property type="entry name" value="6-blade_b-propeller_TolB-like"/>
</dbReference>
<dbReference type="Proteomes" id="UP000663845">
    <property type="component" value="Unassembled WGS sequence"/>
</dbReference>
<protein>
    <recommendedName>
        <fullName evidence="8">Helicase C-terminal domain-containing protein</fullName>
    </recommendedName>
</protein>
<dbReference type="GO" id="GO:0006367">
    <property type="term" value="P:transcription initiation at RNA polymerase II promoter"/>
    <property type="evidence" value="ECO:0007669"/>
    <property type="project" value="TreeGrafter"/>
</dbReference>
<dbReference type="Gene3D" id="3.40.50.300">
    <property type="entry name" value="P-loop containing nucleotide triphosphate hydrolases"/>
    <property type="match status" value="1"/>
</dbReference>
<dbReference type="AlphaFoldDB" id="A0A815DRV1"/>
<dbReference type="InterPro" id="IPR027417">
    <property type="entry name" value="P-loop_NTPase"/>
</dbReference>
<evidence type="ECO:0000256" key="5">
    <source>
        <dbReference type="ARBA" id="ARBA00022840"/>
    </source>
</evidence>
<dbReference type="SMART" id="SM00490">
    <property type="entry name" value="HELICc"/>
    <property type="match status" value="1"/>
</dbReference>
<dbReference type="GO" id="GO:0005524">
    <property type="term" value="F:ATP binding"/>
    <property type="evidence" value="ECO:0007669"/>
    <property type="project" value="UniProtKB-KW"/>
</dbReference>
<dbReference type="InterPro" id="IPR050615">
    <property type="entry name" value="ATP-dep_DNA_Helicase"/>
</dbReference>
<dbReference type="EMBL" id="CAJNOG010000574">
    <property type="protein sequence ID" value="CAF1301733.1"/>
    <property type="molecule type" value="Genomic_DNA"/>
</dbReference>
<dbReference type="SUPFAM" id="SSF63829">
    <property type="entry name" value="Calcium-dependent phosphotriesterase"/>
    <property type="match status" value="2"/>
</dbReference>
<evidence type="ECO:0000256" key="3">
    <source>
        <dbReference type="ARBA" id="ARBA00022801"/>
    </source>
</evidence>
<sequence length="426" mass="46875">MNYFYTFTGTLNTYRWNTTGITILSSSQVAFVAGIFFDSNDTMYVADETDQVVWKLLKNTTTPIVVTGQLASGGSGASQLNGPQDAYIDSNNNMYVSDLYNERVQKFVNGSTIGVTFAGLNSSSGSALNQLYYPRHLTVDPQQAYMYIVDYGNNRVMRYPTNSTTGTNGTIVAGGAGAGNTNTQLNSPWGIYYLPTISNYLYIVNYGGHSVMQWIPGASSGQFIAGTPGVSGSTATTLNNPIAIQLDSFLNMFVAEFSNNRIQMFCQNNQTGITIVGNGTAGSSATQLYGPRGLAFDSSMNLPFIHGKVSHNERIQLLQNFQRNPKINTIFLSKVGDTSFDLPEANVVIQISSDGGSRRQEAQRLGRILRIKKGYTYKMLTHTQIITNENQLYFSTNEEQRELLEQSPRTPNNDEALPITTKKNFK</sequence>
<dbReference type="GO" id="GO:0005675">
    <property type="term" value="C:transcription factor TFIIH holo complex"/>
    <property type="evidence" value="ECO:0007669"/>
    <property type="project" value="TreeGrafter"/>
</dbReference>
<feature type="domain" description="Helicase C-terminal" evidence="8">
    <location>
        <begin position="245"/>
        <end position="415"/>
    </location>
</feature>
<dbReference type="GO" id="GO:0016787">
    <property type="term" value="F:hydrolase activity"/>
    <property type="evidence" value="ECO:0007669"/>
    <property type="project" value="UniProtKB-KW"/>
</dbReference>
<reference evidence="9" key="1">
    <citation type="submission" date="2021-02" db="EMBL/GenBank/DDBJ databases">
        <authorList>
            <person name="Nowell W R."/>
        </authorList>
    </citation>
    <scope>NUCLEOTIDE SEQUENCE</scope>
</reference>
<gene>
    <name evidence="9" type="ORF">JYZ213_LOCUS32355</name>
</gene>
<dbReference type="Pfam" id="PF16203">
    <property type="entry name" value="ERCC3_RAD25_C"/>
    <property type="match status" value="1"/>
</dbReference>
<feature type="repeat" description="NHL" evidence="6">
    <location>
        <begin position="67"/>
        <end position="110"/>
    </location>
</feature>
<dbReference type="InterPro" id="IPR001258">
    <property type="entry name" value="NHL_repeat"/>
</dbReference>
<keyword evidence="4" id="KW-0347">Helicase</keyword>
<keyword evidence="5" id="KW-0067">ATP-binding</keyword>
<keyword evidence="1" id="KW-0677">Repeat</keyword>
<dbReference type="PANTHER" id="PTHR11274">
    <property type="entry name" value="RAD25/XP-B DNA REPAIR HELICASE"/>
    <property type="match status" value="1"/>
</dbReference>
<evidence type="ECO:0000259" key="8">
    <source>
        <dbReference type="PROSITE" id="PS51194"/>
    </source>
</evidence>
<evidence type="ECO:0000256" key="4">
    <source>
        <dbReference type="ARBA" id="ARBA00022806"/>
    </source>
</evidence>
<evidence type="ECO:0000256" key="1">
    <source>
        <dbReference type="ARBA" id="ARBA00022737"/>
    </source>
</evidence>
<dbReference type="GO" id="GO:0043138">
    <property type="term" value="F:3'-5' DNA helicase activity"/>
    <property type="evidence" value="ECO:0007669"/>
    <property type="project" value="TreeGrafter"/>
</dbReference>
<keyword evidence="2" id="KW-0547">Nucleotide-binding</keyword>
<dbReference type="PANTHER" id="PTHR11274:SF0">
    <property type="entry name" value="GENERAL TRANSCRIPTION AND DNA REPAIR FACTOR IIH HELICASE SUBUNIT XPB"/>
    <property type="match status" value="1"/>
</dbReference>
<feature type="region of interest" description="Disordered" evidence="7">
    <location>
        <begin position="399"/>
        <end position="426"/>
    </location>
</feature>
<dbReference type="Gene3D" id="2.120.10.30">
    <property type="entry name" value="TolB, C-terminal domain"/>
    <property type="match status" value="1"/>
</dbReference>
<evidence type="ECO:0000313" key="9">
    <source>
        <dbReference type="EMBL" id="CAF1301733.1"/>
    </source>
</evidence>
<dbReference type="CDD" id="cd05819">
    <property type="entry name" value="NHL"/>
    <property type="match status" value="1"/>
</dbReference>
<accession>A0A815DRV1</accession>
<evidence type="ECO:0000256" key="6">
    <source>
        <dbReference type="PROSITE-ProRule" id="PRU00504"/>
    </source>
</evidence>
<dbReference type="GO" id="GO:0000112">
    <property type="term" value="C:nucleotide-excision repair factor 3 complex"/>
    <property type="evidence" value="ECO:0007669"/>
    <property type="project" value="TreeGrafter"/>
</dbReference>
<dbReference type="PROSITE" id="PS51125">
    <property type="entry name" value="NHL"/>
    <property type="match status" value="1"/>
</dbReference>
<keyword evidence="3" id="KW-0378">Hydrolase</keyword>
<dbReference type="InterPro" id="IPR001650">
    <property type="entry name" value="Helicase_C-like"/>
</dbReference>
<evidence type="ECO:0000256" key="7">
    <source>
        <dbReference type="SAM" id="MobiDB-lite"/>
    </source>
</evidence>
<dbReference type="SUPFAM" id="SSF52540">
    <property type="entry name" value="P-loop containing nucleoside triphosphate hydrolases"/>
    <property type="match status" value="1"/>
</dbReference>
<evidence type="ECO:0000256" key="2">
    <source>
        <dbReference type="ARBA" id="ARBA00022741"/>
    </source>
</evidence>
<dbReference type="GO" id="GO:0097550">
    <property type="term" value="C:transcription preinitiation complex"/>
    <property type="evidence" value="ECO:0007669"/>
    <property type="project" value="TreeGrafter"/>
</dbReference>
<proteinExistence type="predicted"/>
<evidence type="ECO:0000313" key="10">
    <source>
        <dbReference type="Proteomes" id="UP000663845"/>
    </source>
</evidence>
<dbReference type="PROSITE" id="PS51194">
    <property type="entry name" value="HELICASE_CTER"/>
    <property type="match status" value="1"/>
</dbReference>
<dbReference type="InterPro" id="IPR032438">
    <property type="entry name" value="ERCC3_RAD25_C"/>
</dbReference>